<accession>A0A448YSU6</accession>
<name>A0A448YSU6_BRENA</name>
<comment type="similarity">
    <text evidence="1">Belongs to the actin family.</text>
</comment>
<dbReference type="PANTHER" id="PTHR11937">
    <property type="entry name" value="ACTIN"/>
    <property type="match status" value="1"/>
</dbReference>
<dbReference type="InterPro" id="IPR043129">
    <property type="entry name" value="ATPase_NBD"/>
</dbReference>
<protein>
    <submittedName>
        <fullName evidence="2">DEKNAAC105172</fullName>
    </submittedName>
</protein>
<dbReference type="Gene3D" id="3.30.420.40">
    <property type="match status" value="4"/>
</dbReference>
<organism evidence="2 3">
    <name type="scientific">Brettanomyces naardenensis</name>
    <name type="common">Yeast</name>
    <dbReference type="NCBI Taxonomy" id="13370"/>
    <lineage>
        <taxon>Eukaryota</taxon>
        <taxon>Fungi</taxon>
        <taxon>Dikarya</taxon>
        <taxon>Ascomycota</taxon>
        <taxon>Saccharomycotina</taxon>
        <taxon>Pichiomycetes</taxon>
        <taxon>Pichiales</taxon>
        <taxon>Pichiaceae</taxon>
        <taxon>Brettanomyces</taxon>
    </lineage>
</organism>
<evidence type="ECO:0000313" key="3">
    <source>
        <dbReference type="Proteomes" id="UP000290900"/>
    </source>
</evidence>
<evidence type="ECO:0000313" key="2">
    <source>
        <dbReference type="EMBL" id="VEU23976.1"/>
    </source>
</evidence>
<dbReference type="Pfam" id="PF00022">
    <property type="entry name" value="Actin"/>
    <property type="match status" value="1"/>
</dbReference>
<gene>
    <name evidence="2" type="ORF">BRENAR_LOCUS4705</name>
</gene>
<dbReference type="Proteomes" id="UP000290900">
    <property type="component" value="Unassembled WGS sequence"/>
</dbReference>
<proteinExistence type="inferred from homology"/>
<keyword evidence="3" id="KW-1185">Reference proteome</keyword>
<dbReference type="SMART" id="SM00268">
    <property type="entry name" value="ACTIN"/>
    <property type="match status" value="1"/>
</dbReference>
<dbReference type="AlphaFoldDB" id="A0A448YSU6"/>
<dbReference type="OrthoDB" id="337660at2759"/>
<dbReference type="EMBL" id="CAACVR010000067">
    <property type="protein sequence ID" value="VEU23976.1"/>
    <property type="molecule type" value="Genomic_DNA"/>
</dbReference>
<dbReference type="STRING" id="13370.A0A448YSU6"/>
<dbReference type="InterPro" id="IPR004000">
    <property type="entry name" value="Actin"/>
</dbReference>
<reference evidence="2 3" key="1">
    <citation type="submission" date="2018-12" db="EMBL/GenBank/DDBJ databases">
        <authorList>
            <person name="Tiukova I."/>
            <person name="Dainat J."/>
        </authorList>
    </citation>
    <scope>NUCLEOTIDE SEQUENCE [LARGE SCALE GENOMIC DNA]</scope>
</reference>
<evidence type="ECO:0000256" key="1">
    <source>
        <dbReference type="RuleBase" id="RU000487"/>
    </source>
</evidence>
<dbReference type="SUPFAM" id="SSF53067">
    <property type="entry name" value="Actin-like ATPase domain"/>
    <property type="match status" value="2"/>
</dbReference>
<dbReference type="InParanoid" id="A0A448YSU6"/>
<dbReference type="Gene3D" id="3.90.640.10">
    <property type="entry name" value="Actin, Chain A, domain 4"/>
    <property type="match status" value="2"/>
</dbReference>
<sequence>MRTLLLDQSKDQPLILSIGSRTIQFGISGQAKPLITLQTSSYSRPQLFSVQELSLHSLNEKDRLDNPPSLPLSLPEDLQSLKFLFYPDLLVCKDSAELVKTYQYNLQGHLFLILEDLFRRINFNAMNAKVFVLDDDYHNEWYKRILADTLLNKLQARSMVLLPKSLMCVLGAGISNGLVIDCGWNMVTVEPVYDYRVLGNYSGFTRRGGMRLHYRVVEEIMSEGKEGTTEEYDFDMVETMIRRYTEGKATEDQNEATSHLPNLVNSCFFSDGQYDIDDKPPALLAFQIVKGLPIDIRREISSHIVIVGGLSNIPGFCKTLLDQITQLLADGGLEFTAKQVYSVGAWSGASLFSSSMLPKHGVGRVRELRRD</sequence>
<dbReference type="FunCoup" id="A0A448YSU6">
    <property type="interactions" value="56"/>
</dbReference>